<dbReference type="InterPro" id="IPR001128">
    <property type="entry name" value="Cyt_P450"/>
</dbReference>
<dbReference type="GO" id="GO:0005506">
    <property type="term" value="F:iron ion binding"/>
    <property type="evidence" value="ECO:0007669"/>
    <property type="project" value="InterPro"/>
</dbReference>
<name>A0A8H8UH09_9HELO</name>
<dbReference type="Proteomes" id="UP000443090">
    <property type="component" value="Unassembled WGS sequence"/>
</dbReference>
<keyword evidence="4 5" id="KW-0408">Iron</keyword>
<dbReference type="PANTHER" id="PTHR46300">
    <property type="entry name" value="P450, PUTATIVE (EUROFUNG)-RELATED-RELATED"/>
    <property type="match status" value="1"/>
</dbReference>
<accession>A0A8H8UH09</accession>
<comment type="similarity">
    <text evidence="1">Belongs to the cytochrome P450 family.</text>
</comment>
<dbReference type="EMBL" id="QGMI01000073">
    <property type="protein sequence ID" value="TVY47803.1"/>
    <property type="molecule type" value="Genomic_DNA"/>
</dbReference>
<dbReference type="GO" id="GO:0020037">
    <property type="term" value="F:heme binding"/>
    <property type="evidence" value="ECO:0007669"/>
    <property type="project" value="InterPro"/>
</dbReference>
<dbReference type="InterPro" id="IPR036396">
    <property type="entry name" value="Cyt_P450_sf"/>
</dbReference>
<evidence type="ECO:0000256" key="3">
    <source>
        <dbReference type="ARBA" id="ARBA00023002"/>
    </source>
</evidence>
<reference evidence="6 7" key="1">
    <citation type="submission" date="2018-05" db="EMBL/GenBank/DDBJ databases">
        <title>Genome sequencing and assembly of the regulated plant pathogen Lachnellula willkommii and related sister species for the development of diagnostic species identification markers.</title>
        <authorList>
            <person name="Giroux E."/>
            <person name="Bilodeau G."/>
        </authorList>
    </citation>
    <scope>NUCLEOTIDE SEQUENCE [LARGE SCALE GENOMIC DNA]</scope>
    <source>
        <strain evidence="6 7">CBS 160.35</strain>
    </source>
</reference>
<keyword evidence="5" id="KW-0349">Heme</keyword>
<dbReference type="InterPro" id="IPR002401">
    <property type="entry name" value="Cyt_P450_E_grp-I"/>
</dbReference>
<keyword evidence="3" id="KW-0560">Oxidoreductase</keyword>
<sequence>MDDAVWTDPEIFRPERWLEQPEAPMFTYGLGYRMCAGSMLANRELYLVFMRLLNAFEMVKGSDVDAHPISGNSDPTSLVAMPERYEVRFVPRNLAALERELGDFKLVEL</sequence>
<evidence type="ECO:0000256" key="4">
    <source>
        <dbReference type="ARBA" id="ARBA00023004"/>
    </source>
</evidence>
<dbReference type="Gene3D" id="1.10.630.10">
    <property type="entry name" value="Cytochrome P450"/>
    <property type="match status" value="1"/>
</dbReference>
<dbReference type="GO" id="GO:0016705">
    <property type="term" value="F:oxidoreductase activity, acting on paired donors, with incorporation or reduction of molecular oxygen"/>
    <property type="evidence" value="ECO:0007669"/>
    <property type="project" value="InterPro"/>
</dbReference>
<dbReference type="AlphaFoldDB" id="A0A8H8UH09"/>
<dbReference type="InterPro" id="IPR050364">
    <property type="entry name" value="Cytochrome_P450_fung"/>
</dbReference>
<dbReference type="OrthoDB" id="1055148at2759"/>
<evidence type="ECO:0000313" key="7">
    <source>
        <dbReference type="Proteomes" id="UP000443090"/>
    </source>
</evidence>
<comment type="caution">
    <text evidence="6">The sequence shown here is derived from an EMBL/GenBank/DDBJ whole genome shotgun (WGS) entry which is preliminary data.</text>
</comment>
<evidence type="ECO:0000256" key="2">
    <source>
        <dbReference type="ARBA" id="ARBA00022723"/>
    </source>
</evidence>
<gene>
    <name evidence="6" type="primary">phacB_1</name>
    <name evidence="6" type="ORF">LOCC1_G002437</name>
</gene>
<evidence type="ECO:0000256" key="1">
    <source>
        <dbReference type="ARBA" id="ARBA00010617"/>
    </source>
</evidence>
<dbReference type="SUPFAM" id="SSF48264">
    <property type="entry name" value="Cytochrome P450"/>
    <property type="match status" value="1"/>
</dbReference>
<keyword evidence="2 5" id="KW-0479">Metal-binding</keyword>
<protein>
    <submittedName>
        <fullName evidence="6">3-hydroxyphenylacetate 6-hydroxylase</fullName>
    </submittedName>
</protein>
<dbReference type="PRINTS" id="PR00463">
    <property type="entry name" value="EP450I"/>
</dbReference>
<dbReference type="GO" id="GO:0004497">
    <property type="term" value="F:monooxygenase activity"/>
    <property type="evidence" value="ECO:0007669"/>
    <property type="project" value="InterPro"/>
</dbReference>
<proteinExistence type="inferred from homology"/>
<dbReference type="Pfam" id="PF00067">
    <property type="entry name" value="p450"/>
    <property type="match status" value="1"/>
</dbReference>
<evidence type="ECO:0000313" key="6">
    <source>
        <dbReference type="EMBL" id="TVY47803.1"/>
    </source>
</evidence>
<keyword evidence="7" id="KW-1185">Reference proteome</keyword>
<comment type="cofactor">
    <cofactor evidence="5">
        <name>heme</name>
        <dbReference type="ChEBI" id="CHEBI:30413"/>
    </cofactor>
</comment>
<evidence type="ECO:0000256" key="5">
    <source>
        <dbReference type="PIRSR" id="PIRSR602401-1"/>
    </source>
</evidence>
<organism evidence="6 7">
    <name type="scientific">Lachnellula occidentalis</name>
    <dbReference type="NCBI Taxonomy" id="215460"/>
    <lineage>
        <taxon>Eukaryota</taxon>
        <taxon>Fungi</taxon>
        <taxon>Dikarya</taxon>
        <taxon>Ascomycota</taxon>
        <taxon>Pezizomycotina</taxon>
        <taxon>Leotiomycetes</taxon>
        <taxon>Helotiales</taxon>
        <taxon>Lachnaceae</taxon>
        <taxon>Lachnellula</taxon>
    </lineage>
</organism>
<feature type="binding site" description="axial binding residue" evidence="5">
    <location>
        <position position="35"/>
    </location>
    <ligand>
        <name>heme</name>
        <dbReference type="ChEBI" id="CHEBI:30413"/>
    </ligand>
    <ligandPart>
        <name>Fe</name>
        <dbReference type="ChEBI" id="CHEBI:18248"/>
    </ligandPart>
</feature>